<comment type="caution">
    <text evidence="2">The sequence shown here is derived from an EMBL/GenBank/DDBJ whole genome shotgun (WGS) entry which is preliminary data.</text>
</comment>
<organism evidence="2 3">
    <name type="scientific">Nocardioides jishulii</name>
    <dbReference type="NCBI Taxonomy" id="2575440"/>
    <lineage>
        <taxon>Bacteria</taxon>
        <taxon>Bacillati</taxon>
        <taxon>Actinomycetota</taxon>
        <taxon>Actinomycetes</taxon>
        <taxon>Propionibacteriales</taxon>
        <taxon>Nocardioidaceae</taxon>
        <taxon>Nocardioides</taxon>
    </lineage>
</organism>
<evidence type="ECO:0000313" key="3">
    <source>
        <dbReference type="Proteomes" id="UP000307808"/>
    </source>
</evidence>
<protein>
    <recommendedName>
        <fullName evidence="4">Secreted protein</fullName>
    </recommendedName>
</protein>
<reference evidence="2 3" key="1">
    <citation type="submission" date="2019-04" db="EMBL/GenBank/DDBJ databases">
        <authorList>
            <person name="Dong K."/>
        </authorList>
    </citation>
    <scope>NUCLEOTIDE SEQUENCE [LARGE SCALE GENOMIC DNA]</scope>
    <source>
        <strain evidence="3">dk3543</strain>
    </source>
</reference>
<evidence type="ECO:0008006" key="4">
    <source>
        <dbReference type="Google" id="ProtNLM"/>
    </source>
</evidence>
<dbReference type="Proteomes" id="UP000307808">
    <property type="component" value="Unassembled WGS sequence"/>
</dbReference>
<keyword evidence="1" id="KW-0732">Signal</keyword>
<feature type="chain" id="PRO_5021024652" description="Secreted protein" evidence="1">
    <location>
        <begin position="33"/>
        <end position="355"/>
    </location>
</feature>
<dbReference type="AlphaFoldDB" id="A0A4U2YTK9"/>
<evidence type="ECO:0000256" key="1">
    <source>
        <dbReference type="SAM" id="SignalP"/>
    </source>
</evidence>
<dbReference type="InterPro" id="IPR006311">
    <property type="entry name" value="TAT_signal"/>
</dbReference>
<dbReference type="EMBL" id="SZPY01000001">
    <property type="protein sequence ID" value="TKI64817.1"/>
    <property type="molecule type" value="Genomic_DNA"/>
</dbReference>
<dbReference type="RefSeq" id="WP_137065271.1">
    <property type="nucleotide sequence ID" value="NZ_CP040748.1"/>
</dbReference>
<dbReference type="OrthoDB" id="3742379at2"/>
<dbReference type="PROSITE" id="PS51318">
    <property type="entry name" value="TAT"/>
    <property type="match status" value="1"/>
</dbReference>
<keyword evidence="3" id="KW-1185">Reference proteome</keyword>
<name>A0A4U2YTK9_9ACTN</name>
<accession>A0A4U2YTK9</accession>
<feature type="signal peptide" evidence="1">
    <location>
        <begin position="1"/>
        <end position="32"/>
    </location>
</feature>
<sequence length="355" mass="39141">MASRLTRRRRRSRAAAALLAASLLATVAPAGADIGEGDSGGEETPGGFSAYVIDWEGHYDSARVSAVPQPPPVCWWTRPHLAADPTDAGAWRDAYREYQANAVWDQRMVRELELPGGLDALDRAYDADQTEPGIRWWWLRYDQAQLDDDDYVGDLLAKGCTEAAPNTPGFPTIPIAYRYRPVNEVPAPLVDMEALARHAYVALDLVLPTLDWNPRMTGNDDATLVNFPTWVWVEQPAALQERTVRARVRGTDLWVEVSATTDSLEVASPAGGARCTADRGRYLWSAGRDEKNACVVRFHRESHGLRDGFDLRASTTWRATWTASTGEGGTFDPRTITAQDTIRVVSTQSIVTGVN</sequence>
<evidence type="ECO:0000313" key="2">
    <source>
        <dbReference type="EMBL" id="TKI64817.1"/>
    </source>
</evidence>
<gene>
    <name evidence="2" type="ORF">FC770_06825</name>
</gene>
<proteinExistence type="predicted"/>